<dbReference type="Proteomes" id="UP000267289">
    <property type="component" value="Unassembled WGS sequence"/>
</dbReference>
<sequence length="324" mass="34445">MPAVPSSPTLSVVDDSDPLLGELADVPAARDGLLELIAKVPDPRKPRGKRHGLAGVLAIALAATLAGARSFVAIAEWAADAAPDVLALLGVTDTVPCESTIRRCLQRLAPDELDKLIGAWMWLRTNTIDGRRVIAFDGKTLRGARDGAGNLVHLLAGLCQTTGTVLTQIAVGAKTNEIPMLRTLLGSIDITGAVITADALHCQRDTAEAIAGSGGHYIFTVKANQPKLRKQLKELPWKQIPTLDTSIEHGHGRTAKRVLKATAIASGILFPHAAQVLRLTRTVTDHKTNKTHTEIVYAVTSLTITDATAAQVEPSRVSCTPRYV</sequence>
<dbReference type="PANTHER" id="PTHR30298:SF0">
    <property type="entry name" value="PROTEIN YBFL-RELATED"/>
    <property type="match status" value="1"/>
</dbReference>
<feature type="domain" description="H repeat-associated protein N-terminal" evidence="2">
    <location>
        <begin position="35"/>
        <end position="121"/>
    </location>
</feature>
<evidence type="ECO:0000313" key="3">
    <source>
        <dbReference type="EMBL" id="VBA38451.1"/>
    </source>
</evidence>
<feature type="domain" description="Transposase IS4-like" evidence="1">
    <location>
        <begin position="130"/>
        <end position="311"/>
    </location>
</feature>
<gene>
    <name evidence="3" type="ORF">LAUMK13_02100</name>
</gene>
<dbReference type="InterPro" id="IPR002559">
    <property type="entry name" value="Transposase_11"/>
</dbReference>
<dbReference type="AlphaFoldDB" id="A0A498PZI6"/>
<reference evidence="3 4" key="1">
    <citation type="submission" date="2018-09" db="EMBL/GenBank/DDBJ databases">
        <authorList>
            <person name="Tagini F."/>
        </authorList>
    </citation>
    <scope>NUCLEOTIDE SEQUENCE [LARGE SCALE GENOMIC DNA]</scope>
    <source>
        <strain evidence="3 4">MK13</strain>
    </source>
</reference>
<evidence type="ECO:0000259" key="1">
    <source>
        <dbReference type="Pfam" id="PF01609"/>
    </source>
</evidence>
<evidence type="ECO:0008006" key="5">
    <source>
        <dbReference type="Google" id="ProtNLM"/>
    </source>
</evidence>
<dbReference type="InterPro" id="IPR032806">
    <property type="entry name" value="YbfD_N"/>
</dbReference>
<accession>A0A498PZI6</accession>
<dbReference type="InterPro" id="IPR047647">
    <property type="entry name" value="ISAs1_transpos"/>
</dbReference>
<protein>
    <recommendedName>
        <fullName evidence="5">Transposase IS4-like domain-containing protein</fullName>
    </recommendedName>
</protein>
<proteinExistence type="predicted"/>
<dbReference type="InterPro" id="IPR051698">
    <property type="entry name" value="Transposase_11-like"/>
</dbReference>
<dbReference type="GO" id="GO:0003677">
    <property type="term" value="F:DNA binding"/>
    <property type="evidence" value="ECO:0007669"/>
    <property type="project" value="InterPro"/>
</dbReference>
<organism evidence="3 4">
    <name type="scientific">Mycobacterium innocens</name>
    <dbReference type="NCBI Taxonomy" id="2341083"/>
    <lineage>
        <taxon>Bacteria</taxon>
        <taxon>Bacillati</taxon>
        <taxon>Actinomycetota</taxon>
        <taxon>Actinomycetes</taxon>
        <taxon>Mycobacteriales</taxon>
        <taxon>Mycobacteriaceae</taxon>
        <taxon>Mycobacterium</taxon>
    </lineage>
</organism>
<evidence type="ECO:0000259" key="2">
    <source>
        <dbReference type="Pfam" id="PF13808"/>
    </source>
</evidence>
<dbReference type="GO" id="GO:0004803">
    <property type="term" value="F:transposase activity"/>
    <property type="evidence" value="ECO:0007669"/>
    <property type="project" value="InterPro"/>
</dbReference>
<name>A0A498PZI6_9MYCO</name>
<dbReference type="Pfam" id="PF13808">
    <property type="entry name" value="DDE_Tnp_1_assoc"/>
    <property type="match status" value="1"/>
</dbReference>
<dbReference type="GO" id="GO:0006313">
    <property type="term" value="P:DNA transposition"/>
    <property type="evidence" value="ECO:0007669"/>
    <property type="project" value="InterPro"/>
</dbReference>
<keyword evidence="4" id="KW-1185">Reference proteome</keyword>
<dbReference type="PANTHER" id="PTHR30298">
    <property type="entry name" value="H REPEAT-ASSOCIATED PREDICTED TRANSPOSASE"/>
    <property type="match status" value="1"/>
</dbReference>
<dbReference type="Pfam" id="PF01609">
    <property type="entry name" value="DDE_Tnp_1"/>
    <property type="match status" value="1"/>
</dbReference>
<evidence type="ECO:0000313" key="4">
    <source>
        <dbReference type="Proteomes" id="UP000267289"/>
    </source>
</evidence>
<dbReference type="NCBIfam" id="NF033564">
    <property type="entry name" value="transpos_ISAs1"/>
    <property type="match status" value="1"/>
</dbReference>
<dbReference type="EMBL" id="UPHQ01000094">
    <property type="protein sequence ID" value="VBA38451.1"/>
    <property type="molecule type" value="Genomic_DNA"/>
</dbReference>